<evidence type="ECO:0000313" key="3">
    <source>
        <dbReference type="EMBL" id="RKR75603.1"/>
    </source>
</evidence>
<proteinExistence type="inferred from homology"/>
<feature type="domain" description="Activator of Hsp90 ATPase homologue 1/2-like C-terminal" evidence="2">
    <location>
        <begin position="13"/>
        <end position="134"/>
    </location>
</feature>
<reference evidence="3 4" key="1">
    <citation type="submission" date="2018-10" db="EMBL/GenBank/DDBJ databases">
        <title>Sequencing the genomes of 1000 actinobacteria strains.</title>
        <authorList>
            <person name="Klenk H.-P."/>
        </authorList>
    </citation>
    <scope>NUCLEOTIDE SEQUENCE [LARGE SCALE GENOMIC DNA]</scope>
    <source>
        <strain evidence="3 4">DSM 17894</strain>
    </source>
</reference>
<gene>
    <name evidence="3" type="ORF">C8E83_2751</name>
</gene>
<name>A0A495IHZ5_9MICO</name>
<dbReference type="Gene3D" id="3.30.530.20">
    <property type="match status" value="1"/>
</dbReference>
<accession>A0A495IHZ5</accession>
<dbReference type="InterPro" id="IPR013538">
    <property type="entry name" value="ASHA1/2-like_C"/>
</dbReference>
<sequence>MRDSIESEIEIAAPLDRVWGLVSQPGWWVNDGTYAEGAAERVADGEWVVHNEHHGDIAVTVVELAEPERAVFRWSPGGPGSSPTTIEFTLASSSGGVTVAVVESGFAALTPEQYEKTYSGNVEGWRIELGALADAADAARTGEHA</sequence>
<dbReference type="RefSeq" id="WP_121370378.1">
    <property type="nucleotide sequence ID" value="NZ_RBKS01000001.1"/>
</dbReference>
<dbReference type="Pfam" id="PF08327">
    <property type="entry name" value="AHSA1"/>
    <property type="match status" value="1"/>
</dbReference>
<dbReference type="Proteomes" id="UP000280008">
    <property type="component" value="Unassembled WGS sequence"/>
</dbReference>
<comment type="caution">
    <text evidence="3">The sequence shown here is derived from an EMBL/GenBank/DDBJ whole genome shotgun (WGS) entry which is preliminary data.</text>
</comment>
<dbReference type="SUPFAM" id="SSF55961">
    <property type="entry name" value="Bet v1-like"/>
    <property type="match status" value="1"/>
</dbReference>
<protein>
    <submittedName>
        <fullName evidence="3">Uncharacterized protein YndB with AHSA1/START domain</fullName>
    </submittedName>
</protein>
<evidence type="ECO:0000259" key="2">
    <source>
        <dbReference type="Pfam" id="PF08327"/>
    </source>
</evidence>
<evidence type="ECO:0000256" key="1">
    <source>
        <dbReference type="ARBA" id="ARBA00006817"/>
    </source>
</evidence>
<organism evidence="3 4">
    <name type="scientific">Frondihabitans australicus</name>
    <dbReference type="NCBI Taxonomy" id="386892"/>
    <lineage>
        <taxon>Bacteria</taxon>
        <taxon>Bacillati</taxon>
        <taxon>Actinomycetota</taxon>
        <taxon>Actinomycetes</taxon>
        <taxon>Micrococcales</taxon>
        <taxon>Microbacteriaceae</taxon>
        <taxon>Frondihabitans</taxon>
    </lineage>
</organism>
<evidence type="ECO:0000313" key="4">
    <source>
        <dbReference type="Proteomes" id="UP000280008"/>
    </source>
</evidence>
<dbReference type="OrthoDB" id="8117292at2"/>
<dbReference type="AlphaFoldDB" id="A0A495IHZ5"/>
<comment type="similarity">
    <text evidence="1">Belongs to the AHA1 family.</text>
</comment>
<dbReference type="EMBL" id="RBKS01000001">
    <property type="protein sequence ID" value="RKR75603.1"/>
    <property type="molecule type" value="Genomic_DNA"/>
</dbReference>
<dbReference type="InterPro" id="IPR023393">
    <property type="entry name" value="START-like_dom_sf"/>
</dbReference>
<keyword evidence="4" id="KW-1185">Reference proteome</keyword>